<dbReference type="AlphaFoldDB" id="A0A8S3A325"/>
<evidence type="ECO:0000313" key="1">
    <source>
        <dbReference type="EMBL" id="CAF4696959.1"/>
    </source>
</evidence>
<gene>
    <name evidence="1" type="ORF">SMN809_LOCUS42896</name>
</gene>
<dbReference type="Proteomes" id="UP000676336">
    <property type="component" value="Unassembled WGS sequence"/>
</dbReference>
<accession>A0A8S3A325</accession>
<feature type="non-terminal residue" evidence="1">
    <location>
        <position position="1"/>
    </location>
</feature>
<proteinExistence type="predicted"/>
<dbReference type="Gene3D" id="3.40.50.980">
    <property type="match status" value="1"/>
</dbReference>
<dbReference type="EMBL" id="CAJOBI010125012">
    <property type="protein sequence ID" value="CAF4696959.1"/>
    <property type="molecule type" value="Genomic_DNA"/>
</dbReference>
<name>A0A8S3A325_9BILA</name>
<organism evidence="1 2">
    <name type="scientific">Rotaria magnacalcarata</name>
    <dbReference type="NCBI Taxonomy" id="392030"/>
    <lineage>
        <taxon>Eukaryota</taxon>
        <taxon>Metazoa</taxon>
        <taxon>Spiralia</taxon>
        <taxon>Gnathifera</taxon>
        <taxon>Rotifera</taxon>
        <taxon>Eurotatoria</taxon>
        <taxon>Bdelloidea</taxon>
        <taxon>Philodinida</taxon>
        <taxon>Philodinidae</taxon>
        <taxon>Rotaria</taxon>
    </lineage>
</organism>
<reference evidence="1" key="1">
    <citation type="submission" date="2021-02" db="EMBL/GenBank/DDBJ databases">
        <authorList>
            <person name="Nowell W R."/>
        </authorList>
    </citation>
    <scope>NUCLEOTIDE SEQUENCE</scope>
</reference>
<dbReference type="SUPFAM" id="SSF56801">
    <property type="entry name" value="Acetyl-CoA synthetase-like"/>
    <property type="match status" value="1"/>
</dbReference>
<protein>
    <submittedName>
        <fullName evidence="1">Uncharacterized protein</fullName>
    </submittedName>
</protein>
<comment type="caution">
    <text evidence="1">The sequence shown here is derived from an EMBL/GenBank/DDBJ whole genome shotgun (WGS) entry which is preliminary data.</text>
</comment>
<evidence type="ECO:0000313" key="2">
    <source>
        <dbReference type="Proteomes" id="UP000676336"/>
    </source>
</evidence>
<sequence>MSPLYAGGTVVMMNKFDAEQTWNHLLNDRNPSVNVFSAVPTIYIK</sequence>